<dbReference type="PANTHER" id="PTHR33608:SF7">
    <property type="entry name" value="DUF58 DOMAIN-CONTAINING PROTEIN"/>
    <property type="match status" value="1"/>
</dbReference>
<sequence length="287" mass="34004">MSSFNTIFQLPDFEALKAMQLFIKHHIEGLMIGLHQSPKSGFGIEFKEYRNYTPGDSLKQLDWKYFARTDHYMIKEAEMEKQHDFIFVLDNSLSMNFEYSKNSKFNWSRTLIAALAYIANNQFDKYYIFNQDDPPQGFEEFLYRLIHLETEQNIELKDLKPHSQINNKNTVFLFTDGYGEFSQLKSLLSDWSVASKEVMLIHLLFDNEENLDFEGQYFSFKDLESEAIVEINKNESKTEYVDRIAKWKAEIKQECVKNGIVYWQMNGKESFNKSIFQLLSHLNQSWV</sequence>
<dbReference type="AlphaFoldDB" id="A0AA51N5T1"/>
<feature type="domain" description="DUF58" evidence="1">
    <location>
        <begin position="48"/>
        <end position="237"/>
    </location>
</feature>
<dbReference type="Proteomes" id="UP001244443">
    <property type="component" value="Chromosome"/>
</dbReference>
<gene>
    <name evidence="2" type="ORF">QYS48_33695</name>
</gene>
<keyword evidence="3" id="KW-1185">Reference proteome</keyword>
<dbReference type="Pfam" id="PF01882">
    <property type="entry name" value="DUF58"/>
    <property type="match status" value="1"/>
</dbReference>
<dbReference type="RefSeq" id="WP_308356733.1">
    <property type="nucleotide sequence ID" value="NZ_CP129970.2"/>
</dbReference>
<organism evidence="2 3">
    <name type="scientific">Marivirga arenosa</name>
    <dbReference type="NCBI Taxonomy" id="3059076"/>
    <lineage>
        <taxon>Bacteria</taxon>
        <taxon>Pseudomonadati</taxon>
        <taxon>Bacteroidota</taxon>
        <taxon>Cytophagia</taxon>
        <taxon>Cytophagales</taxon>
        <taxon>Marivirgaceae</taxon>
        <taxon>Marivirga</taxon>
    </lineage>
</organism>
<accession>A0AA51N5T1</accession>
<proteinExistence type="predicted"/>
<evidence type="ECO:0000259" key="1">
    <source>
        <dbReference type="Pfam" id="PF01882"/>
    </source>
</evidence>
<name>A0AA51N5T1_9BACT</name>
<dbReference type="InterPro" id="IPR002881">
    <property type="entry name" value="DUF58"/>
</dbReference>
<reference evidence="2" key="1">
    <citation type="submission" date="2023-08" db="EMBL/GenBank/DDBJ databases">
        <title>Comparative genomics and taxonomic characterization of three novel marine species of genus Marivirga.</title>
        <authorList>
            <person name="Muhammad N."/>
            <person name="Kim S.-G."/>
        </authorList>
    </citation>
    <scope>NUCLEOTIDE SEQUENCE [LARGE SCALE GENOMIC DNA]</scope>
    <source>
        <strain evidence="2">ABR2-2</strain>
    </source>
</reference>
<dbReference type="PANTHER" id="PTHR33608">
    <property type="entry name" value="BLL2464 PROTEIN"/>
    <property type="match status" value="1"/>
</dbReference>
<evidence type="ECO:0000313" key="3">
    <source>
        <dbReference type="Proteomes" id="UP001244443"/>
    </source>
</evidence>
<evidence type="ECO:0000313" key="2">
    <source>
        <dbReference type="EMBL" id="WMN06777.1"/>
    </source>
</evidence>
<dbReference type="EMBL" id="CP129970">
    <property type="protein sequence ID" value="WMN06777.1"/>
    <property type="molecule type" value="Genomic_DNA"/>
</dbReference>
<protein>
    <submittedName>
        <fullName evidence="2">DUF58 domain-containing protein</fullName>
    </submittedName>
</protein>